<feature type="signal peptide" evidence="1">
    <location>
        <begin position="1"/>
        <end position="46"/>
    </location>
</feature>
<sequence>MPFLCQIGAEARGHSLEEIRTMRNRIATLVLAVAVALVASPLAAMADSCCDPASDAMATQDPSAYSGFVFKPCKTRTSVNCYRDVIGHTGEWGQSYWRIRVGKLVCVKYWDAQYDRRHGHCERRRQ</sequence>
<keyword evidence="1" id="KW-0732">Signal</keyword>
<reference evidence="2 3" key="1">
    <citation type="submission" date="2018-11" db="EMBL/GenBank/DDBJ databases">
        <authorList>
            <person name="Li F."/>
        </authorList>
    </citation>
    <scope>NUCLEOTIDE SEQUENCE [LARGE SCALE GENOMIC DNA]</scope>
    <source>
        <strain evidence="2 3">Gsoil 818</strain>
    </source>
</reference>
<dbReference type="EMBL" id="RJSF01000041">
    <property type="protein sequence ID" value="RNM13287.1"/>
    <property type="molecule type" value="Genomic_DNA"/>
</dbReference>
<dbReference type="AlphaFoldDB" id="A0A3N0GLB7"/>
<comment type="caution">
    <text evidence="2">The sequence shown here is derived from an EMBL/GenBank/DDBJ whole genome shotgun (WGS) entry which is preliminary data.</text>
</comment>
<feature type="chain" id="PRO_5018143782" evidence="1">
    <location>
        <begin position="47"/>
        <end position="126"/>
    </location>
</feature>
<evidence type="ECO:0000256" key="1">
    <source>
        <dbReference type="SAM" id="SignalP"/>
    </source>
</evidence>
<dbReference type="Proteomes" id="UP000279994">
    <property type="component" value="Unassembled WGS sequence"/>
</dbReference>
<keyword evidence="3" id="KW-1185">Reference proteome</keyword>
<name>A0A3N0GLB7_9ACTN</name>
<evidence type="ECO:0000313" key="3">
    <source>
        <dbReference type="Proteomes" id="UP000279994"/>
    </source>
</evidence>
<evidence type="ECO:0000313" key="2">
    <source>
        <dbReference type="EMBL" id="RNM13287.1"/>
    </source>
</evidence>
<gene>
    <name evidence="2" type="ORF">EFL26_15860</name>
</gene>
<proteinExistence type="predicted"/>
<protein>
    <submittedName>
        <fullName evidence="2">Uncharacterized protein</fullName>
    </submittedName>
</protein>
<accession>A0A3N0GLB7</accession>
<organism evidence="2 3">
    <name type="scientific">Nocardioides pocheonensis</name>
    <dbReference type="NCBI Taxonomy" id="661485"/>
    <lineage>
        <taxon>Bacteria</taxon>
        <taxon>Bacillati</taxon>
        <taxon>Actinomycetota</taxon>
        <taxon>Actinomycetes</taxon>
        <taxon>Propionibacteriales</taxon>
        <taxon>Nocardioidaceae</taxon>
        <taxon>Nocardioides</taxon>
    </lineage>
</organism>